<protein>
    <recommendedName>
        <fullName evidence="2">Disease resistance R13L4/SHOC-2-like LRR domain-containing protein</fullName>
    </recommendedName>
</protein>
<dbReference type="PANTHER" id="PTHR47186">
    <property type="entry name" value="LEUCINE-RICH REPEAT-CONTAINING PROTEIN 57"/>
    <property type="match status" value="1"/>
</dbReference>
<dbReference type="InterPro" id="IPR032675">
    <property type="entry name" value="LRR_dom_sf"/>
</dbReference>
<evidence type="ECO:0000313" key="3">
    <source>
        <dbReference type="EMBL" id="VAH55015.1"/>
    </source>
</evidence>
<keyword evidence="1" id="KW-0677">Repeat</keyword>
<feature type="domain" description="Disease resistance R13L4/SHOC-2-like LRR" evidence="2">
    <location>
        <begin position="78"/>
        <end position="428"/>
    </location>
</feature>
<evidence type="ECO:0000256" key="1">
    <source>
        <dbReference type="ARBA" id="ARBA00022737"/>
    </source>
</evidence>
<dbReference type="SUPFAM" id="SSF52047">
    <property type="entry name" value="RNI-like"/>
    <property type="match status" value="1"/>
</dbReference>
<dbReference type="Pfam" id="PF23598">
    <property type="entry name" value="LRR_14"/>
    <property type="match status" value="1"/>
</dbReference>
<proteinExistence type="predicted"/>
<sequence>MPVEDDSHPWKVLGFRVHGLVRTMIMSLSTSEESLVTVAHMDGNNQDSDRERKARRLAVQNWTMGQGDPLLYTRPERLRSFNATGCIFSMELSLSRFKLLRVIAIEECTFLEGSSCDLKHLGKLHQLRYLGLYNTNIGKLPEDIGDLISLQTLDLRGTSVRELPLGVARLRQLRCLRADEGIAVGMGNLTSLEELRLGDVGMSGNFVEELGKLTELRELHIWVGRLDEKQRKALVQSMRKLEKIQVLRLMAHWSFGGQLIWGDYDPPRELHELHLSILSSRLPKWVNVSHVPILSHLYVHVMAVEDQDLDTLGALPELISLELVIWSNVFHSIKGDGAFPKLRRFHMSSTLRFLLGAMLRLEFLHFKVDVPALKDANVNFDDDFAASTLKNLPSLQKVEVEISSTGDVEAIHEALKRAVDEHPNSPSLQVLKTDLMGTARRRLL</sequence>
<dbReference type="AlphaFoldDB" id="A0A9R1Q6T0"/>
<name>A0A9R1Q6T0_TRITD</name>
<evidence type="ECO:0000259" key="2">
    <source>
        <dbReference type="Pfam" id="PF23598"/>
    </source>
</evidence>
<dbReference type="Gramene" id="TRITD2Bv1G264440.2">
    <property type="protein sequence ID" value="TRITD2Bv1G264440.2"/>
    <property type="gene ID" value="TRITD2Bv1G264440"/>
</dbReference>
<reference evidence="3 4" key="1">
    <citation type="submission" date="2017-09" db="EMBL/GenBank/DDBJ databases">
        <authorList>
            <consortium name="International Durum Wheat Genome Sequencing Consortium (IDWGSC)"/>
            <person name="Milanesi L."/>
        </authorList>
    </citation>
    <scope>NUCLEOTIDE SEQUENCE [LARGE SCALE GENOMIC DNA]</scope>
    <source>
        <strain evidence="4">cv. Svevo</strain>
    </source>
</reference>
<dbReference type="Gene3D" id="3.80.10.10">
    <property type="entry name" value="Ribonuclease Inhibitor"/>
    <property type="match status" value="1"/>
</dbReference>
<gene>
    <name evidence="3" type="ORF">TRITD_2Bv1G264440</name>
</gene>
<accession>A0A9R1Q6T0</accession>
<keyword evidence="4" id="KW-1185">Reference proteome</keyword>
<dbReference type="Proteomes" id="UP000324705">
    <property type="component" value="Chromosome 2B"/>
</dbReference>
<organism evidence="3 4">
    <name type="scientific">Triticum turgidum subsp. durum</name>
    <name type="common">Durum wheat</name>
    <name type="synonym">Triticum durum</name>
    <dbReference type="NCBI Taxonomy" id="4567"/>
    <lineage>
        <taxon>Eukaryota</taxon>
        <taxon>Viridiplantae</taxon>
        <taxon>Streptophyta</taxon>
        <taxon>Embryophyta</taxon>
        <taxon>Tracheophyta</taxon>
        <taxon>Spermatophyta</taxon>
        <taxon>Magnoliopsida</taxon>
        <taxon>Liliopsida</taxon>
        <taxon>Poales</taxon>
        <taxon>Poaceae</taxon>
        <taxon>BOP clade</taxon>
        <taxon>Pooideae</taxon>
        <taxon>Triticodae</taxon>
        <taxon>Triticeae</taxon>
        <taxon>Triticinae</taxon>
        <taxon>Triticum</taxon>
    </lineage>
</organism>
<dbReference type="InterPro" id="IPR055414">
    <property type="entry name" value="LRR_R13L4/SHOC2-like"/>
</dbReference>
<dbReference type="EMBL" id="LT934114">
    <property type="protein sequence ID" value="VAH55015.1"/>
    <property type="molecule type" value="Genomic_DNA"/>
</dbReference>
<dbReference type="PANTHER" id="PTHR47186:SF22">
    <property type="entry name" value="OS11G0589401 PROTEIN"/>
    <property type="match status" value="1"/>
</dbReference>
<evidence type="ECO:0000313" key="4">
    <source>
        <dbReference type="Proteomes" id="UP000324705"/>
    </source>
</evidence>